<comment type="caution">
    <text evidence="1">The sequence shown here is derived from an EMBL/GenBank/DDBJ whole genome shotgun (WGS) entry which is preliminary data.</text>
</comment>
<protein>
    <submittedName>
        <fullName evidence="1">Uncharacterized protein</fullName>
    </submittedName>
</protein>
<evidence type="ECO:0000313" key="2">
    <source>
        <dbReference type="Proteomes" id="UP000604825"/>
    </source>
</evidence>
<proteinExistence type="predicted"/>
<dbReference type="EMBL" id="CAJGYO010000009">
    <property type="protein sequence ID" value="CAD6252361.1"/>
    <property type="molecule type" value="Genomic_DNA"/>
</dbReference>
<reference evidence="1" key="1">
    <citation type="submission" date="2020-10" db="EMBL/GenBank/DDBJ databases">
        <authorList>
            <person name="Han B."/>
            <person name="Lu T."/>
            <person name="Zhao Q."/>
            <person name="Huang X."/>
            <person name="Zhao Y."/>
        </authorList>
    </citation>
    <scope>NUCLEOTIDE SEQUENCE</scope>
</reference>
<evidence type="ECO:0000313" key="1">
    <source>
        <dbReference type="EMBL" id="CAD6252361.1"/>
    </source>
</evidence>
<keyword evidence="2" id="KW-1185">Reference proteome</keyword>
<organism evidence="1 2">
    <name type="scientific">Miscanthus lutarioriparius</name>
    <dbReference type="NCBI Taxonomy" id="422564"/>
    <lineage>
        <taxon>Eukaryota</taxon>
        <taxon>Viridiplantae</taxon>
        <taxon>Streptophyta</taxon>
        <taxon>Embryophyta</taxon>
        <taxon>Tracheophyta</taxon>
        <taxon>Spermatophyta</taxon>
        <taxon>Magnoliopsida</taxon>
        <taxon>Liliopsida</taxon>
        <taxon>Poales</taxon>
        <taxon>Poaceae</taxon>
        <taxon>PACMAD clade</taxon>
        <taxon>Panicoideae</taxon>
        <taxon>Andropogonodae</taxon>
        <taxon>Andropogoneae</taxon>
        <taxon>Saccharinae</taxon>
        <taxon>Miscanthus</taxon>
    </lineage>
</organism>
<name>A0A811Q543_9POAL</name>
<dbReference type="AlphaFoldDB" id="A0A811Q543"/>
<dbReference type="Proteomes" id="UP000604825">
    <property type="component" value="Unassembled WGS sequence"/>
</dbReference>
<gene>
    <name evidence="1" type="ORF">NCGR_LOCUS36016</name>
</gene>
<sequence length="180" mass="20074">MALLVLMVMGNPSPVTLPPSSVVLHPAMPAMPLTLATPSFCRDEIQGIIQERSHMHLATTFVSLCMERILMIINVGCLLNSSYYPVTMAPPSQYYPENTNEYLHPEHRGWWVGINLTSADTCILYDSDLELVFRYNSISNSSGSIFRLQLEQYMKSGQVVAMKSGIIHTLDTAIIPRLDA</sequence>
<accession>A0A811Q543</accession>